<dbReference type="EMBL" id="CAADHB010000060">
    <property type="protein sequence ID" value="VFK79696.1"/>
    <property type="molecule type" value="Genomic_DNA"/>
</dbReference>
<dbReference type="AlphaFoldDB" id="A0A451BN38"/>
<gene>
    <name evidence="2" type="ORF">BECKSD772D_GA0070982_106014</name>
</gene>
<dbReference type="InterPro" id="IPR035897">
    <property type="entry name" value="Toll_tir_struct_dom_sf"/>
</dbReference>
<dbReference type="Pfam" id="PF13676">
    <property type="entry name" value="TIR_2"/>
    <property type="match status" value="1"/>
</dbReference>
<dbReference type="SMART" id="SM00255">
    <property type="entry name" value="TIR"/>
    <property type="match status" value="1"/>
</dbReference>
<proteinExistence type="predicted"/>
<reference evidence="2" key="1">
    <citation type="submission" date="2019-02" db="EMBL/GenBank/DDBJ databases">
        <authorList>
            <person name="Gruber-Vodicka R. H."/>
            <person name="Seah K. B. B."/>
        </authorList>
    </citation>
    <scope>NUCLEOTIDE SEQUENCE</scope>
    <source>
        <strain evidence="2">BECK_S127</strain>
    </source>
</reference>
<sequence length="317" mass="36174">MIRDVFISHATEEKSVASNIKRRLGEAGIECFLSAEDLPGGMRWRDVIEHAIRESRVFLPVCSRNAIKSDWVSDELMVAKNHGREVVAFRTENVETHPLFHSGEGRVIDGFTDLDHGIGLLIQNIEAILSEKPASKNFPIPTIKKSDNSFHIVDEMEETHDIPLYIEEFISKPITTDQAIWWKNIHYILTKSFPDIKGVHDKYQELSSNGSGHINSRAEIEHYLLELSNTIQSDLANLRIVQGKLIINDTASSWYVIERLPLCYRTLSQYIHIVNDDAEFGKAQRLNNHLWHWVCKLNTIADSVILGYLTQKSSAMQ</sequence>
<dbReference type="PROSITE" id="PS50104">
    <property type="entry name" value="TIR"/>
    <property type="match status" value="1"/>
</dbReference>
<accession>A0A451BN38</accession>
<dbReference type="InterPro" id="IPR000157">
    <property type="entry name" value="TIR_dom"/>
</dbReference>
<dbReference type="SUPFAM" id="SSF52200">
    <property type="entry name" value="Toll/Interleukin receptor TIR domain"/>
    <property type="match status" value="1"/>
</dbReference>
<evidence type="ECO:0000313" key="2">
    <source>
        <dbReference type="EMBL" id="VFK79696.1"/>
    </source>
</evidence>
<name>A0A451BN38_9GAMM</name>
<evidence type="ECO:0000259" key="1">
    <source>
        <dbReference type="PROSITE" id="PS50104"/>
    </source>
</evidence>
<organism evidence="2">
    <name type="scientific">Candidatus Kentrum sp. SD</name>
    <dbReference type="NCBI Taxonomy" id="2126332"/>
    <lineage>
        <taxon>Bacteria</taxon>
        <taxon>Pseudomonadati</taxon>
        <taxon>Pseudomonadota</taxon>
        <taxon>Gammaproteobacteria</taxon>
        <taxon>Candidatus Kentrum</taxon>
    </lineage>
</organism>
<protein>
    <submittedName>
        <fullName evidence="2">TIR domain-containing protein</fullName>
    </submittedName>
</protein>
<dbReference type="GO" id="GO:0007165">
    <property type="term" value="P:signal transduction"/>
    <property type="evidence" value="ECO:0007669"/>
    <property type="project" value="InterPro"/>
</dbReference>
<dbReference type="Gene3D" id="3.40.50.10140">
    <property type="entry name" value="Toll/interleukin-1 receptor homology (TIR) domain"/>
    <property type="match status" value="1"/>
</dbReference>
<feature type="domain" description="TIR" evidence="1">
    <location>
        <begin position="1"/>
        <end position="129"/>
    </location>
</feature>